<proteinExistence type="predicted"/>
<protein>
    <submittedName>
        <fullName evidence="4">Uncharacterized protein</fullName>
    </submittedName>
</protein>
<dbReference type="RefSeq" id="XP_031853175.1">
    <property type="nucleotide sequence ID" value="XM_031997284.1"/>
</dbReference>
<keyword evidence="1" id="KW-0853">WD repeat</keyword>
<accession>A0A5E8BGP2</accession>
<dbReference type="GeneID" id="43581384"/>
<dbReference type="PANTHER" id="PTHR44472:SF1">
    <property type="entry name" value="DDB1 AND CUL4 ASSOCIATED FACTOR 4"/>
    <property type="match status" value="1"/>
</dbReference>
<dbReference type="AlphaFoldDB" id="A0A5E8BGP2"/>
<reference evidence="4 5" key="1">
    <citation type="submission" date="2019-09" db="EMBL/GenBank/DDBJ databases">
        <authorList>
            <person name="Brejova B."/>
        </authorList>
    </citation>
    <scope>NUCLEOTIDE SEQUENCE [LARGE SCALE GENOMIC DNA]</scope>
</reference>
<dbReference type="PANTHER" id="PTHR44472">
    <property type="entry name" value="DDB1- AND CUL4-ASSOCIATED FACTOR 4-RELATED"/>
    <property type="match status" value="1"/>
</dbReference>
<evidence type="ECO:0000313" key="4">
    <source>
        <dbReference type="EMBL" id="VVT50031.1"/>
    </source>
</evidence>
<name>A0A5E8BGP2_9ASCO</name>
<evidence type="ECO:0000313" key="5">
    <source>
        <dbReference type="Proteomes" id="UP000398389"/>
    </source>
</evidence>
<organism evidence="4 5">
    <name type="scientific">Magnusiomyces paraingens</name>
    <dbReference type="NCBI Taxonomy" id="2606893"/>
    <lineage>
        <taxon>Eukaryota</taxon>
        <taxon>Fungi</taxon>
        <taxon>Dikarya</taxon>
        <taxon>Ascomycota</taxon>
        <taxon>Saccharomycotina</taxon>
        <taxon>Dipodascomycetes</taxon>
        <taxon>Dipodascales</taxon>
        <taxon>Dipodascaceae</taxon>
        <taxon>Magnusiomyces</taxon>
    </lineage>
</organism>
<sequence>MPDPPQLPGFYYDPEKKRYFPITKAPHANPNAQTSTYYSQPKAQSSKSKKNKPVTTQVGLDKVHEPNSSVVCTFMEKYTVSARPVWIQKVDMRTALMAESIRLAKAGRWNNLTVQKFCYSRAQHNVIYAGSGYLATTGENQSVFDEDDFRYDSDTNIERVRFLKVRPTNEIM</sequence>
<dbReference type="OrthoDB" id="4096944at2759"/>
<evidence type="ECO:0000256" key="3">
    <source>
        <dbReference type="SAM" id="MobiDB-lite"/>
    </source>
</evidence>
<gene>
    <name evidence="4" type="ORF">SAPINGB_P002566</name>
</gene>
<feature type="region of interest" description="Disordered" evidence="3">
    <location>
        <begin position="23"/>
        <end position="56"/>
    </location>
</feature>
<dbReference type="InterPro" id="IPR052254">
    <property type="entry name" value="CUL4-DDB1_E3_ligase_receptor"/>
</dbReference>
<keyword evidence="5" id="KW-1185">Reference proteome</keyword>
<dbReference type="Proteomes" id="UP000398389">
    <property type="component" value="Unassembled WGS sequence"/>
</dbReference>
<evidence type="ECO:0000256" key="2">
    <source>
        <dbReference type="ARBA" id="ARBA00022737"/>
    </source>
</evidence>
<evidence type="ECO:0000256" key="1">
    <source>
        <dbReference type="ARBA" id="ARBA00022574"/>
    </source>
</evidence>
<dbReference type="EMBL" id="CABVLU010000002">
    <property type="protein sequence ID" value="VVT50031.1"/>
    <property type="molecule type" value="Genomic_DNA"/>
</dbReference>
<keyword evidence="2" id="KW-0677">Repeat</keyword>